<gene>
    <name evidence="1" type="ORF">GCM10010466_39930</name>
</gene>
<evidence type="ECO:0000313" key="1">
    <source>
        <dbReference type="EMBL" id="GAA3144860.1"/>
    </source>
</evidence>
<dbReference type="Proteomes" id="UP001500320">
    <property type="component" value="Unassembled WGS sequence"/>
</dbReference>
<protein>
    <submittedName>
        <fullName evidence="1">Uncharacterized protein</fullName>
    </submittedName>
</protein>
<evidence type="ECO:0000313" key="2">
    <source>
        <dbReference type="Proteomes" id="UP001500320"/>
    </source>
</evidence>
<accession>A0ABP6NDS9</accession>
<comment type="caution">
    <text evidence="1">The sequence shown here is derived from an EMBL/GenBank/DDBJ whole genome shotgun (WGS) entry which is preliminary data.</text>
</comment>
<proteinExistence type="predicted"/>
<dbReference type="EMBL" id="BAAAUT010000031">
    <property type="protein sequence ID" value="GAA3144860.1"/>
    <property type="molecule type" value="Genomic_DNA"/>
</dbReference>
<keyword evidence="2" id="KW-1185">Reference proteome</keyword>
<dbReference type="RefSeq" id="WP_344861676.1">
    <property type="nucleotide sequence ID" value="NZ_BAAAUT010000031.1"/>
</dbReference>
<reference evidence="2" key="1">
    <citation type="journal article" date="2019" name="Int. J. Syst. Evol. Microbiol.">
        <title>The Global Catalogue of Microorganisms (GCM) 10K type strain sequencing project: providing services to taxonomists for standard genome sequencing and annotation.</title>
        <authorList>
            <consortium name="The Broad Institute Genomics Platform"/>
            <consortium name="The Broad Institute Genome Sequencing Center for Infectious Disease"/>
            <person name="Wu L."/>
            <person name="Ma J."/>
        </authorList>
    </citation>
    <scope>NUCLEOTIDE SEQUENCE [LARGE SCALE GENOMIC DNA]</scope>
    <source>
        <strain evidence="2">JCM 9373</strain>
    </source>
</reference>
<sequence length="86" mass="9427">MQRPTTGRIVRYRGKQGLHALRAAIVTADVDTLDPEGVRVGALPGLDSEFHVHLWVFSPGHARGGFAEFNVGPGQTPGTWHWPERS</sequence>
<organism evidence="1 2">
    <name type="scientific">Planomonospora alba</name>
    <dbReference type="NCBI Taxonomy" id="161354"/>
    <lineage>
        <taxon>Bacteria</taxon>
        <taxon>Bacillati</taxon>
        <taxon>Actinomycetota</taxon>
        <taxon>Actinomycetes</taxon>
        <taxon>Streptosporangiales</taxon>
        <taxon>Streptosporangiaceae</taxon>
        <taxon>Planomonospora</taxon>
    </lineage>
</organism>
<name>A0ABP6NDS9_9ACTN</name>